<dbReference type="Proteomes" id="UP000813463">
    <property type="component" value="Chromosome 1"/>
</dbReference>
<keyword evidence="2 3" id="KW-0694">RNA-binding</keyword>
<dbReference type="RefSeq" id="XP_021865681.1">
    <property type="nucleotide sequence ID" value="XM_022009989.2"/>
</dbReference>
<feature type="domain" description="DRBM" evidence="5">
    <location>
        <begin position="88"/>
        <end position="158"/>
    </location>
</feature>
<proteinExistence type="predicted"/>
<dbReference type="Pfam" id="PF00035">
    <property type="entry name" value="dsrm"/>
    <property type="match status" value="2"/>
</dbReference>
<evidence type="ECO:0000256" key="3">
    <source>
        <dbReference type="PROSITE-ProRule" id="PRU00266"/>
    </source>
</evidence>
<dbReference type="SUPFAM" id="SSF54768">
    <property type="entry name" value="dsRNA-binding domain-like"/>
    <property type="match status" value="2"/>
</dbReference>
<dbReference type="OrthoDB" id="5988181at2759"/>
<dbReference type="AlphaFoldDB" id="A0A9R0JDT1"/>
<sequence>MLKLRQTFLNNTLFTNSQLFVFESVKIDSISSINSTISPYFLVNPSTISTKFQLHPISMDEEAGSLPSSLLLLPQQPEQPQSFPEKFLCKSRLQEFTQRASIPLPIYHTKYKGVPPQAPSFTSTVQVDGETYTSATACSNKKAAEQDAARIALEGISKKIKNCISKKTTEGGFPPIYQDKVFCKSILHEFSMKMNIEKPEYDTVRSEGVIPVFISSLVFKGVKYVGQPSVNKKEAEQLAARAVILSILAKTGEGMHLSEIIKSKAKLFSAVHQHNHVNVDSDSISQAEDNVNGGALALLEQSSKKEAEADQANDGTGSVVALSLSEQSSEKNDQISNGIGCAVVEVLQGQSHVLLRHEFRKPVQETETISEPITLPIAFVPSLQVENSLNAFGVKRKSKRKKKANKKAKTETQ</sequence>
<protein>
    <recommendedName>
        <fullName evidence="5">DRBM domain-containing protein</fullName>
    </recommendedName>
</protein>
<dbReference type="GeneID" id="110804393"/>
<dbReference type="Gene3D" id="3.30.160.20">
    <property type="match status" value="2"/>
</dbReference>
<accession>A0A9R0JDT1</accession>
<keyword evidence="6" id="KW-1185">Reference proteome</keyword>
<dbReference type="SMART" id="SM00358">
    <property type="entry name" value="DSRM"/>
    <property type="match status" value="2"/>
</dbReference>
<keyword evidence="1" id="KW-0677">Repeat</keyword>
<feature type="region of interest" description="Disordered" evidence="4">
    <location>
        <begin position="394"/>
        <end position="413"/>
    </location>
</feature>
<evidence type="ECO:0000313" key="7">
    <source>
        <dbReference type="RefSeq" id="XP_021865681.1"/>
    </source>
</evidence>
<dbReference type="PANTHER" id="PTHR46031">
    <property type="match status" value="1"/>
</dbReference>
<name>A0A9R0JDT1_SPIOL</name>
<reference evidence="6" key="1">
    <citation type="journal article" date="2021" name="Nat. Commun.">
        <title>Genomic analyses provide insights into spinach domestication and the genetic basis of agronomic traits.</title>
        <authorList>
            <person name="Cai X."/>
            <person name="Sun X."/>
            <person name="Xu C."/>
            <person name="Sun H."/>
            <person name="Wang X."/>
            <person name="Ge C."/>
            <person name="Zhang Z."/>
            <person name="Wang Q."/>
            <person name="Fei Z."/>
            <person name="Jiao C."/>
            <person name="Wang Q."/>
        </authorList>
    </citation>
    <scope>NUCLEOTIDE SEQUENCE [LARGE SCALE GENOMIC DNA]</scope>
    <source>
        <strain evidence="6">cv. Varoflay</strain>
    </source>
</reference>
<feature type="compositionally biased region" description="Basic residues" evidence="4">
    <location>
        <begin position="394"/>
        <end position="407"/>
    </location>
</feature>
<dbReference type="InterPro" id="IPR014720">
    <property type="entry name" value="dsRBD_dom"/>
</dbReference>
<dbReference type="GO" id="GO:0003723">
    <property type="term" value="F:RNA binding"/>
    <property type="evidence" value="ECO:0007669"/>
    <property type="project" value="UniProtKB-UniRule"/>
</dbReference>
<evidence type="ECO:0000313" key="6">
    <source>
        <dbReference type="Proteomes" id="UP000813463"/>
    </source>
</evidence>
<gene>
    <name evidence="7" type="primary">LOC110804393</name>
</gene>
<dbReference type="KEGG" id="soe:110804393"/>
<evidence type="ECO:0000259" key="5">
    <source>
        <dbReference type="PROSITE" id="PS50137"/>
    </source>
</evidence>
<evidence type="ECO:0000256" key="4">
    <source>
        <dbReference type="SAM" id="MobiDB-lite"/>
    </source>
</evidence>
<dbReference type="FunFam" id="3.30.160.20:FF:000071">
    <property type="entry name" value="Double-stranded RNA-binding protein 4"/>
    <property type="match status" value="1"/>
</dbReference>
<evidence type="ECO:0000256" key="2">
    <source>
        <dbReference type="ARBA" id="ARBA00022884"/>
    </source>
</evidence>
<dbReference type="PROSITE" id="PS50137">
    <property type="entry name" value="DS_RBD"/>
    <property type="match status" value="1"/>
</dbReference>
<evidence type="ECO:0000256" key="1">
    <source>
        <dbReference type="ARBA" id="ARBA00022737"/>
    </source>
</evidence>
<reference evidence="7" key="2">
    <citation type="submission" date="2025-08" db="UniProtKB">
        <authorList>
            <consortium name="RefSeq"/>
        </authorList>
    </citation>
    <scope>IDENTIFICATION</scope>
    <source>
        <tissue evidence="7">Leaf</tissue>
    </source>
</reference>
<dbReference type="PANTHER" id="PTHR46031:SF37">
    <property type="entry name" value="DRBM DOMAIN-CONTAINING PROTEIN"/>
    <property type="match status" value="1"/>
</dbReference>
<organism evidence="6 7">
    <name type="scientific">Spinacia oleracea</name>
    <name type="common">Spinach</name>
    <dbReference type="NCBI Taxonomy" id="3562"/>
    <lineage>
        <taxon>Eukaryota</taxon>
        <taxon>Viridiplantae</taxon>
        <taxon>Streptophyta</taxon>
        <taxon>Embryophyta</taxon>
        <taxon>Tracheophyta</taxon>
        <taxon>Spermatophyta</taxon>
        <taxon>Magnoliopsida</taxon>
        <taxon>eudicotyledons</taxon>
        <taxon>Gunneridae</taxon>
        <taxon>Pentapetalae</taxon>
        <taxon>Caryophyllales</taxon>
        <taxon>Chenopodiaceae</taxon>
        <taxon>Chenopodioideae</taxon>
        <taxon>Anserineae</taxon>
        <taxon>Spinacia</taxon>
    </lineage>
</organism>